<dbReference type="OrthoDB" id="2443686at2759"/>
<comment type="caution">
    <text evidence="2">The sequence shown here is derived from an EMBL/GenBank/DDBJ whole genome shotgun (WGS) entry which is preliminary data.</text>
</comment>
<evidence type="ECO:0000256" key="1">
    <source>
        <dbReference type="SAM" id="SignalP"/>
    </source>
</evidence>
<proteinExistence type="predicted"/>
<sequence length="97" mass="10154">MKVCSAFPTLILVVLAAVATASVLEAPAPVPVLEPELEAGSCVASRCTCNKVQGLFCGNEVVNRDCTNGHVFECNGSTGATCDYGIRSSHRPVTQRN</sequence>
<dbReference type="EMBL" id="JANKHO010000304">
    <property type="protein sequence ID" value="KAJ3511795.1"/>
    <property type="molecule type" value="Genomic_DNA"/>
</dbReference>
<dbReference type="Proteomes" id="UP001148786">
    <property type="component" value="Unassembled WGS sequence"/>
</dbReference>
<keyword evidence="3" id="KW-1185">Reference proteome</keyword>
<gene>
    <name evidence="2" type="ORF">NLJ89_g3894</name>
</gene>
<accession>A0A9W8MY32</accession>
<name>A0A9W8MY32_9AGAR</name>
<dbReference type="AlphaFoldDB" id="A0A9W8MY32"/>
<feature type="chain" id="PRO_5040794366" evidence="1">
    <location>
        <begin position="22"/>
        <end position="97"/>
    </location>
</feature>
<evidence type="ECO:0000313" key="2">
    <source>
        <dbReference type="EMBL" id="KAJ3511795.1"/>
    </source>
</evidence>
<protein>
    <submittedName>
        <fullName evidence="2">Uncharacterized protein</fullName>
    </submittedName>
</protein>
<organism evidence="2 3">
    <name type="scientific">Agrocybe chaxingu</name>
    <dbReference type="NCBI Taxonomy" id="84603"/>
    <lineage>
        <taxon>Eukaryota</taxon>
        <taxon>Fungi</taxon>
        <taxon>Dikarya</taxon>
        <taxon>Basidiomycota</taxon>
        <taxon>Agaricomycotina</taxon>
        <taxon>Agaricomycetes</taxon>
        <taxon>Agaricomycetidae</taxon>
        <taxon>Agaricales</taxon>
        <taxon>Agaricineae</taxon>
        <taxon>Strophariaceae</taxon>
        <taxon>Agrocybe</taxon>
    </lineage>
</organism>
<evidence type="ECO:0000313" key="3">
    <source>
        <dbReference type="Proteomes" id="UP001148786"/>
    </source>
</evidence>
<reference evidence="2" key="1">
    <citation type="submission" date="2022-07" db="EMBL/GenBank/DDBJ databases">
        <title>Genome Sequence of Agrocybe chaxingu.</title>
        <authorList>
            <person name="Buettner E."/>
        </authorList>
    </citation>
    <scope>NUCLEOTIDE SEQUENCE</scope>
    <source>
        <strain evidence="2">MP-N11</strain>
    </source>
</reference>
<feature type="signal peptide" evidence="1">
    <location>
        <begin position="1"/>
        <end position="21"/>
    </location>
</feature>
<keyword evidence="1" id="KW-0732">Signal</keyword>